<dbReference type="GO" id="GO:0005524">
    <property type="term" value="F:ATP binding"/>
    <property type="evidence" value="ECO:0007669"/>
    <property type="project" value="UniProtKB-KW"/>
</dbReference>
<keyword evidence="7" id="KW-0067">ATP-binding</keyword>
<keyword evidence="5" id="KW-0547">Nucleotide-binding</keyword>
<comment type="caution">
    <text evidence="11">The sequence shown here is derived from an EMBL/GenBank/DDBJ whole genome shotgun (WGS) entry which is preliminary data.</text>
</comment>
<dbReference type="InterPro" id="IPR005467">
    <property type="entry name" value="His_kinase_dom"/>
</dbReference>
<evidence type="ECO:0000256" key="3">
    <source>
        <dbReference type="ARBA" id="ARBA00022553"/>
    </source>
</evidence>
<dbReference type="EMBL" id="QKVK01000006">
    <property type="protein sequence ID" value="PZF76311.1"/>
    <property type="molecule type" value="Genomic_DNA"/>
</dbReference>
<dbReference type="SMART" id="SM00387">
    <property type="entry name" value="HATPase_c"/>
    <property type="match status" value="1"/>
</dbReference>
<keyword evidence="9" id="KW-0472">Membrane</keyword>
<dbReference type="InterPro" id="IPR011495">
    <property type="entry name" value="Sig_transdc_His_kin_sub2_dim/P"/>
</dbReference>
<keyword evidence="6" id="KW-0418">Kinase</keyword>
<dbReference type="Gene3D" id="3.30.450.20">
    <property type="entry name" value="PAS domain"/>
    <property type="match status" value="2"/>
</dbReference>
<dbReference type="Proteomes" id="UP000248795">
    <property type="component" value="Unassembled WGS sequence"/>
</dbReference>
<dbReference type="PANTHER" id="PTHR41523:SF8">
    <property type="entry name" value="ETHYLENE RESPONSE SENSOR PROTEIN"/>
    <property type="match status" value="1"/>
</dbReference>
<evidence type="ECO:0000313" key="11">
    <source>
        <dbReference type="EMBL" id="PZF76311.1"/>
    </source>
</evidence>
<keyword evidence="9" id="KW-1133">Transmembrane helix</keyword>
<protein>
    <recommendedName>
        <fullName evidence="2">histidine kinase</fullName>
        <ecNumber evidence="2">2.7.13.3</ecNumber>
    </recommendedName>
</protein>
<evidence type="ECO:0000256" key="9">
    <source>
        <dbReference type="SAM" id="Phobius"/>
    </source>
</evidence>
<gene>
    <name evidence="11" type="ORF">DK847_14065</name>
</gene>
<evidence type="ECO:0000256" key="8">
    <source>
        <dbReference type="SAM" id="Coils"/>
    </source>
</evidence>
<dbReference type="InterPro" id="IPR036890">
    <property type="entry name" value="HATPase_C_sf"/>
</dbReference>
<evidence type="ECO:0000256" key="1">
    <source>
        <dbReference type="ARBA" id="ARBA00000085"/>
    </source>
</evidence>
<comment type="catalytic activity">
    <reaction evidence="1">
        <text>ATP + protein L-histidine = ADP + protein N-phospho-L-histidine.</text>
        <dbReference type="EC" id="2.7.13.3"/>
    </reaction>
</comment>
<evidence type="ECO:0000256" key="2">
    <source>
        <dbReference type="ARBA" id="ARBA00012438"/>
    </source>
</evidence>
<feature type="coiled-coil region" evidence="8">
    <location>
        <begin position="309"/>
        <end position="336"/>
    </location>
</feature>
<feature type="domain" description="Histidine kinase" evidence="10">
    <location>
        <begin position="336"/>
        <end position="522"/>
    </location>
</feature>
<evidence type="ECO:0000256" key="7">
    <source>
        <dbReference type="ARBA" id="ARBA00022840"/>
    </source>
</evidence>
<sequence length="522" mass="55824">MTSTGKDRAVLRRLAGGAGAVAAGDVSPLIRRGARVILLMLWVLGGVAAAAIAWLLLHHAKVHTAATAVSLEQFARRSLTLAAFVVDEYEEFLDQRGGVQGAGDDPRNAEKLATLLAWLPEGSIIGLALPDGRWVASTVAPPGAAPPVNDRRWFKAHVNEGLDAYVGPAILSRLSKRYVFTYTAAYRDRDRGLLGIINLGIPSGSITGLAPDQRLTRTALVQHEGFLVAALPFRPEMIDRPFALPGPPPDVSWTGFGSLFGAWSVSAVRNIPELRLYAVAAVPVAEVLAPLLWGLAIGIPLLLLLTQLLLSLSRQLQEKSRQVEQALADNKVLFQEVHHRVKNNLQVISSLLRLQTERLPPELRPLLDETGARVRAIALVHEQIYRAASPSDVQLDLFIAQLVQQLSASMIGGNAAITTDLQPVAIGLDRAVPVAILATEAITNAIKHGLDAGDGAIRVSLECHDGRNLLTVRDSGQGMAEQGRPGGLGTRIMDALSRQIDGAWRLAPAPGGGTVFSLDWPA</sequence>
<dbReference type="EC" id="2.7.13.3" evidence="2"/>
<evidence type="ECO:0000256" key="6">
    <source>
        <dbReference type="ARBA" id="ARBA00022777"/>
    </source>
</evidence>
<feature type="transmembrane region" description="Helical" evidence="9">
    <location>
        <begin position="36"/>
        <end position="57"/>
    </location>
</feature>
<keyword evidence="12" id="KW-1185">Reference proteome</keyword>
<dbReference type="GO" id="GO:0004673">
    <property type="term" value="F:protein histidine kinase activity"/>
    <property type="evidence" value="ECO:0007669"/>
    <property type="project" value="UniProtKB-EC"/>
</dbReference>
<reference evidence="12" key="1">
    <citation type="submission" date="2018-06" db="EMBL/GenBank/DDBJ databases">
        <title>Aestuariibacter litoralis strain KCTC 52945T.</title>
        <authorList>
            <person name="Li X."/>
            <person name="Salam N."/>
            <person name="Li J.-L."/>
            <person name="Chen Y.-M."/>
            <person name="Yang Z.-W."/>
            <person name="Zhang L.-Y."/>
            <person name="Han M.-X."/>
            <person name="Xiao M."/>
            <person name="Li W.-J."/>
        </authorList>
    </citation>
    <scope>NUCLEOTIDE SEQUENCE [LARGE SCALE GENOMIC DNA]</scope>
    <source>
        <strain evidence="12">KCTC 52945</strain>
    </source>
</reference>
<keyword evidence="4" id="KW-0808">Transferase</keyword>
<organism evidence="11 12">
    <name type="scientific">Aestuariivirga litoralis</name>
    <dbReference type="NCBI Taxonomy" id="2650924"/>
    <lineage>
        <taxon>Bacteria</taxon>
        <taxon>Pseudomonadati</taxon>
        <taxon>Pseudomonadota</taxon>
        <taxon>Alphaproteobacteria</taxon>
        <taxon>Hyphomicrobiales</taxon>
        <taxon>Aestuariivirgaceae</taxon>
        <taxon>Aestuariivirga</taxon>
    </lineage>
</organism>
<dbReference type="InterPro" id="IPR003594">
    <property type="entry name" value="HATPase_dom"/>
</dbReference>
<dbReference type="AlphaFoldDB" id="A0A2W2ALQ1"/>
<keyword evidence="8" id="KW-0175">Coiled coil</keyword>
<evidence type="ECO:0000256" key="5">
    <source>
        <dbReference type="ARBA" id="ARBA00022741"/>
    </source>
</evidence>
<name>A0A2W2ALQ1_9HYPH</name>
<dbReference type="PROSITE" id="PS50109">
    <property type="entry name" value="HIS_KIN"/>
    <property type="match status" value="1"/>
</dbReference>
<evidence type="ECO:0000256" key="4">
    <source>
        <dbReference type="ARBA" id="ARBA00022679"/>
    </source>
</evidence>
<dbReference type="Pfam" id="PF07568">
    <property type="entry name" value="HisKA_2"/>
    <property type="match status" value="1"/>
</dbReference>
<evidence type="ECO:0000313" key="12">
    <source>
        <dbReference type="Proteomes" id="UP000248795"/>
    </source>
</evidence>
<keyword evidence="9" id="KW-0812">Transmembrane</keyword>
<dbReference type="Pfam" id="PF02518">
    <property type="entry name" value="HATPase_c"/>
    <property type="match status" value="1"/>
</dbReference>
<dbReference type="PANTHER" id="PTHR41523">
    <property type="entry name" value="TWO-COMPONENT SYSTEM SENSOR PROTEIN"/>
    <property type="match status" value="1"/>
</dbReference>
<dbReference type="CDD" id="cd12914">
    <property type="entry name" value="PDC1_DGC_like"/>
    <property type="match status" value="1"/>
</dbReference>
<dbReference type="SUPFAM" id="SSF55874">
    <property type="entry name" value="ATPase domain of HSP90 chaperone/DNA topoisomerase II/histidine kinase"/>
    <property type="match status" value="1"/>
</dbReference>
<dbReference type="Gene3D" id="3.30.565.10">
    <property type="entry name" value="Histidine kinase-like ATPase, C-terminal domain"/>
    <property type="match status" value="1"/>
</dbReference>
<keyword evidence="3" id="KW-0597">Phosphoprotein</keyword>
<proteinExistence type="predicted"/>
<evidence type="ECO:0000259" key="10">
    <source>
        <dbReference type="PROSITE" id="PS50109"/>
    </source>
</evidence>
<accession>A0A2W2ALQ1</accession>